<dbReference type="GO" id="GO:0031146">
    <property type="term" value="P:SCF-dependent proteasomal ubiquitin-dependent protein catabolic process"/>
    <property type="evidence" value="ECO:0007669"/>
    <property type="project" value="TreeGrafter"/>
</dbReference>
<name>A0AAJ7SE99_9ACAR</name>
<dbReference type="Gene3D" id="3.80.10.10">
    <property type="entry name" value="Ribonuclease Inhibitor"/>
    <property type="match status" value="3"/>
</dbReference>
<organism evidence="2 3">
    <name type="scientific">Galendromus occidentalis</name>
    <name type="common">western predatory mite</name>
    <dbReference type="NCBI Taxonomy" id="34638"/>
    <lineage>
        <taxon>Eukaryota</taxon>
        <taxon>Metazoa</taxon>
        <taxon>Ecdysozoa</taxon>
        <taxon>Arthropoda</taxon>
        <taxon>Chelicerata</taxon>
        <taxon>Arachnida</taxon>
        <taxon>Acari</taxon>
        <taxon>Parasitiformes</taxon>
        <taxon>Mesostigmata</taxon>
        <taxon>Gamasina</taxon>
        <taxon>Phytoseioidea</taxon>
        <taxon>Phytoseiidae</taxon>
        <taxon>Typhlodrominae</taxon>
        <taxon>Galendromus</taxon>
    </lineage>
</organism>
<evidence type="ECO:0000313" key="2">
    <source>
        <dbReference type="Proteomes" id="UP000694867"/>
    </source>
</evidence>
<dbReference type="PANTHER" id="PTHR13318">
    <property type="entry name" value="PARTNER OF PAIRED, ISOFORM B-RELATED"/>
    <property type="match status" value="1"/>
</dbReference>
<dbReference type="AlphaFoldDB" id="A0AAJ7SE99"/>
<dbReference type="GO" id="GO:0019005">
    <property type="term" value="C:SCF ubiquitin ligase complex"/>
    <property type="evidence" value="ECO:0007669"/>
    <property type="project" value="TreeGrafter"/>
</dbReference>
<reference evidence="3" key="1">
    <citation type="submission" date="2025-08" db="UniProtKB">
        <authorList>
            <consortium name="RefSeq"/>
        </authorList>
    </citation>
    <scope>IDENTIFICATION</scope>
</reference>
<proteinExistence type="predicted"/>
<dbReference type="SUPFAM" id="SSF52047">
    <property type="entry name" value="RNI-like"/>
    <property type="match status" value="1"/>
</dbReference>
<dbReference type="Pfam" id="PF00646">
    <property type="entry name" value="F-box"/>
    <property type="match status" value="1"/>
</dbReference>
<dbReference type="InterPro" id="IPR036047">
    <property type="entry name" value="F-box-like_dom_sf"/>
</dbReference>
<feature type="domain" description="F-box" evidence="1">
    <location>
        <begin position="19"/>
        <end position="52"/>
    </location>
</feature>
<dbReference type="KEGG" id="goe:114828199"/>
<dbReference type="InterPro" id="IPR001810">
    <property type="entry name" value="F-box_dom"/>
</dbReference>
<dbReference type="SUPFAM" id="SSF81383">
    <property type="entry name" value="F-box domain"/>
    <property type="match status" value="1"/>
</dbReference>
<dbReference type="InterPro" id="IPR032675">
    <property type="entry name" value="LRR_dom_sf"/>
</dbReference>
<evidence type="ECO:0000259" key="1">
    <source>
        <dbReference type="Pfam" id="PF00646"/>
    </source>
</evidence>
<dbReference type="RefSeq" id="XP_028967148.1">
    <property type="nucleotide sequence ID" value="XM_029111315.1"/>
</dbReference>
<keyword evidence="2" id="KW-1185">Reference proteome</keyword>
<gene>
    <name evidence="3" type="primary">LOC114828199</name>
</gene>
<accession>A0AAJ7SE99</accession>
<protein>
    <submittedName>
        <fullName evidence="3">Uncharacterized protein LOC114828199</fullName>
    </submittedName>
</protein>
<sequence>MQENENSDVRVLLHHTSMKLQQDILLKLGPLDRLSAALTCRQWAELTSGSSLLRDVVYRIRESTREESAPRIMMQSRREYRNLEVKQGGDLGLGPKLEAPEDTNLDKVRQSSSRIRHLSLKDMAMSEKGLETLLKCLPNLTSLSLFRFAADADLRGVLRSLLNSKQNYMRLRLHNRNTDFTVGEIIKKNAGTLLHLSVFGVTQDILDAISTCGKLKHLRLAEDRKFVRDSHIRQITLTAPNLEYLAVDSRKVTQAVFEQVGVLKMLRDLSVAPRLRPESIRHLGSIRTLQNFKQPVPACDLETLRPLANLRDLRSLRLGEAEWTPESFEWIIENFQKLEQLYVTSYRLRDCDGEKLHLLKNLKQLTILDASGLTDHTFERGLGPPELREVHIHHAPLTDVGLVCMVTRHTSLRILGFTDCQRITDEGLIFLLRNQPRLRVLIVPSTNITDASLRELENLCPHLEFLEGSSRMTKDALLSFSSQRPSVELYGA</sequence>
<evidence type="ECO:0000313" key="3">
    <source>
        <dbReference type="RefSeq" id="XP_028967148.1"/>
    </source>
</evidence>
<dbReference type="GeneID" id="114828199"/>
<dbReference type="Proteomes" id="UP000694867">
    <property type="component" value="Unplaced"/>
</dbReference>